<evidence type="ECO:0000313" key="2">
    <source>
        <dbReference type="Proteomes" id="UP001218034"/>
    </source>
</evidence>
<keyword evidence="2" id="KW-1185">Reference proteome</keyword>
<protein>
    <submittedName>
        <fullName evidence="1">Uncharacterized protein</fullName>
    </submittedName>
</protein>
<reference evidence="1 2" key="1">
    <citation type="submission" date="2022-09" db="EMBL/GenBank/DDBJ databases">
        <title>Xylan utilization by haloarchaea-nanohaloarchaea associations.</title>
        <authorList>
            <person name="Yakimov M."/>
        </authorList>
    </citation>
    <scope>NUCLEOTIDE SEQUENCE [LARGE SCALE GENOMIC DNA]</scope>
    <source>
        <strain evidence="1 2">SVXNc</strain>
    </source>
</reference>
<dbReference type="Proteomes" id="UP001218034">
    <property type="component" value="Chromosome"/>
</dbReference>
<name>A0ABY8CGJ1_9ARCH</name>
<dbReference type="EMBL" id="CP104395">
    <property type="protein sequence ID" value="WEL19155.1"/>
    <property type="molecule type" value="Genomic_DNA"/>
</dbReference>
<dbReference type="GeneID" id="90589558"/>
<gene>
    <name evidence="1" type="ORF">SVXNc_0123</name>
</gene>
<proteinExistence type="predicted"/>
<organism evidence="1 2">
    <name type="scientific">Candidatus Nanohalococcus occultus</name>
    <dbReference type="NCBI Taxonomy" id="2978047"/>
    <lineage>
        <taxon>Archaea</taxon>
        <taxon>Candidatus Nanohalarchaeota</taxon>
        <taxon>Candidatus Nanohalarchaeota incertae sedis</taxon>
        <taxon>Candidatus Nanohalococcus</taxon>
    </lineage>
</organism>
<evidence type="ECO:0000313" key="1">
    <source>
        <dbReference type="EMBL" id="WEL19155.1"/>
    </source>
</evidence>
<accession>A0ABY8CGJ1</accession>
<sequence length="122" mass="13344">MASLNQLQTVALVVIGSALLLSVWTWASETVGEQKQVSTENKQTAITCSSLEINQVDTLHNETHTTVFFSTNTDVDALRVRFYGNGTREVNVTDVSQQSLNEVSVALPEAEAEIYAPSCRQP</sequence>
<dbReference type="RefSeq" id="WP_347722027.1">
    <property type="nucleotide sequence ID" value="NZ_CP104395.1"/>
</dbReference>